<protein>
    <recommendedName>
        <fullName evidence="3">Transposase</fullName>
    </recommendedName>
</protein>
<dbReference type="InterPro" id="IPR010921">
    <property type="entry name" value="Trp_repressor/repl_initiator"/>
</dbReference>
<dbReference type="Proteomes" id="UP000515917">
    <property type="component" value="Chromosome"/>
</dbReference>
<reference evidence="1 2" key="1">
    <citation type="submission" date="2018-01" db="EMBL/GenBank/DDBJ databases">
        <title>Genome sequence of Iodobacter sp. strain PCH194 isolated from Indian Trans-Himalaya.</title>
        <authorList>
            <person name="Kumar V."/>
            <person name="Thakur V."/>
            <person name="Kumar S."/>
            <person name="Singh D."/>
        </authorList>
    </citation>
    <scope>NUCLEOTIDE SEQUENCE [LARGE SCALE GENOMIC DNA]</scope>
    <source>
        <strain evidence="1 2">PCH194</strain>
    </source>
</reference>
<dbReference type="Pfam" id="PF01527">
    <property type="entry name" value="HTH_Tnp_1"/>
    <property type="match status" value="1"/>
</dbReference>
<dbReference type="GO" id="GO:0006313">
    <property type="term" value="P:DNA transposition"/>
    <property type="evidence" value="ECO:0007669"/>
    <property type="project" value="InterPro"/>
</dbReference>
<gene>
    <name evidence="1" type="ORF">C1H71_08195</name>
</gene>
<dbReference type="SUPFAM" id="SSF48295">
    <property type="entry name" value="TrpR-like"/>
    <property type="match status" value="1"/>
</dbReference>
<accession>A0A7G3G7T7</accession>
<dbReference type="InterPro" id="IPR002514">
    <property type="entry name" value="Transposase_8"/>
</dbReference>
<sequence length="83" mass="9553">MPKHTTQFKFSVVQQYLTGEARIKTIANQHGIEQAMFRRWVRSFLLHGESGLVSTYSHYDAVIVALEPAAKGRKKITYACRRK</sequence>
<dbReference type="GO" id="GO:0043565">
    <property type="term" value="F:sequence-specific DNA binding"/>
    <property type="evidence" value="ECO:0007669"/>
    <property type="project" value="InterPro"/>
</dbReference>
<dbReference type="KEGG" id="ifl:C1H71_08195"/>
<dbReference type="InterPro" id="IPR036388">
    <property type="entry name" value="WH-like_DNA-bd_sf"/>
</dbReference>
<dbReference type="GO" id="GO:0004803">
    <property type="term" value="F:transposase activity"/>
    <property type="evidence" value="ECO:0007669"/>
    <property type="project" value="InterPro"/>
</dbReference>
<dbReference type="Gene3D" id="1.10.10.10">
    <property type="entry name" value="Winged helix-like DNA-binding domain superfamily/Winged helix DNA-binding domain"/>
    <property type="match status" value="1"/>
</dbReference>
<keyword evidence="2" id="KW-1185">Reference proteome</keyword>
<dbReference type="EMBL" id="CP025781">
    <property type="protein sequence ID" value="QBC43520.1"/>
    <property type="molecule type" value="Genomic_DNA"/>
</dbReference>
<dbReference type="RefSeq" id="WP_130106099.1">
    <property type="nucleotide sequence ID" value="NZ_CP025781.1"/>
</dbReference>
<evidence type="ECO:0008006" key="3">
    <source>
        <dbReference type="Google" id="ProtNLM"/>
    </source>
</evidence>
<organism evidence="1 2">
    <name type="scientific">Iodobacter fluviatilis</name>
    <dbReference type="NCBI Taxonomy" id="537"/>
    <lineage>
        <taxon>Bacteria</taxon>
        <taxon>Pseudomonadati</taxon>
        <taxon>Pseudomonadota</taxon>
        <taxon>Betaproteobacteria</taxon>
        <taxon>Neisseriales</taxon>
        <taxon>Chitinibacteraceae</taxon>
        <taxon>Iodobacter</taxon>
    </lineage>
</organism>
<proteinExistence type="predicted"/>
<dbReference type="AlphaFoldDB" id="A0A7G3G7T7"/>
<name>A0A7G3G7T7_9NEIS</name>
<evidence type="ECO:0000313" key="2">
    <source>
        <dbReference type="Proteomes" id="UP000515917"/>
    </source>
</evidence>
<evidence type="ECO:0000313" key="1">
    <source>
        <dbReference type="EMBL" id="QBC43520.1"/>
    </source>
</evidence>